<keyword evidence="1" id="KW-0812">Transmembrane</keyword>
<dbReference type="RefSeq" id="WP_227183438.1">
    <property type="nucleotide sequence ID" value="NZ_JAJCIQ010000003.1"/>
</dbReference>
<feature type="transmembrane region" description="Helical" evidence="1">
    <location>
        <begin position="6"/>
        <end position="26"/>
    </location>
</feature>
<gene>
    <name evidence="2" type="ORF">LIZ65_07210</name>
</gene>
<protein>
    <submittedName>
        <fullName evidence="2">Leucine-rich repeat protein</fullName>
    </submittedName>
</protein>
<keyword evidence="1" id="KW-0472">Membrane</keyword>
<dbReference type="Gene3D" id="2.160.10.10">
    <property type="entry name" value="Hexapeptide repeat proteins"/>
    <property type="match status" value="1"/>
</dbReference>
<keyword evidence="3" id="KW-1185">Reference proteome</keyword>
<evidence type="ECO:0000313" key="3">
    <source>
        <dbReference type="Proteomes" id="UP001299546"/>
    </source>
</evidence>
<evidence type="ECO:0000313" key="2">
    <source>
        <dbReference type="EMBL" id="MCB7387075.1"/>
    </source>
</evidence>
<proteinExistence type="predicted"/>
<comment type="caution">
    <text evidence="2">The sequence shown here is derived from an EMBL/GenBank/DDBJ whole genome shotgun (WGS) entry which is preliminary data.</text>
</comment>
<keyword evidence="1" id="KW-1133">Transmembrane helix</keyword>
<accession>A0ABS8DF81</accession>
<organism evidence="2 3">
    <name type="scientific">Bariatricus massiliensis</name>
    <dbReference type="NCBI Taxonomy" id="1745713"/>
    <lineage>
        <taxon>Bacteria</taxon>
        <taxon>Bacillati</taxon>
        <taxon>Bacillota</taxon>
        <taxon>Clostridia</taxon>
        <taxon>Lachnospirales</taxon>
        <taxon>Lachnospiraceae</taxon>
        <taxon>Bariatricus</taxon>
    </lineage>
</organism>
<dbReference type="InterPro" id="IPR026906">
    <property type="entry name" value="LRR_5"/>
</dbReference>
<dbReference type="PANTHER" id="PTHR45661:SF3">
    <property type="entry name" value="IG-LIKE DOMAIN-CONTAINING PROTEIN"/>
    <property type="match status" value="1"/>
</dbReference>
<reference evidence="2 3" key="1">
    <citation type="submission" date="2021-10" db="EMBL/GenBank/DDBJ databases">
        <title>Collection of gut derived symbiotic bacterial strains cultured from healthy donors.</title>
        <authorList>
            <person name="Lin H."/>
            <person name="Littmann E."/>
            <person name="Kohout C."/>
            <person name="Pamer E.G."/>
        </authorList>
    </citation>
    <scope>NUCLEOTIDE SEQUENCE [LARGE SCALE GENOMIC DNA]</scope>
    <source>
        <strain evidence="2 3">DFI.1.165</strain>
    </source>
</reference>
<dbReference type="Proteomes" id="UP001299546">
    <property type="component" value="Unassembled WGS sequence"/>
</dbReference>
<dbReference type="EMBL" id="JAJCIS010000003">
    <property type="protein sequence ID" value="MCB7387075.1"/>
    <property type="molecule type" value="Genomic_DNA"/>
</dbReference>
<dbReference type="Pfam" id="PF13306">
    <property type="entry name" value="LRR_5"/>
    <property type="match status" value="1"/>
</dbReference>
<dbReference type="PANTHER" id="PTHR45661">
    <property type="entry name" value="SURFACE ANTIGEN"/>
    <property type="match status" value="1"/>
</dbReference>
<sequence>MTIIWLTIAVFLILLILPILFSTIYYKRRKGEVLFINQDKVRDPRYFGKAFSSLVEKKLETAKDGIIHLSKEEPFIDGDTQKVYPDTVDKLVICQKQEFSPEQGKEFSKEIFCRENVLIKGGITLRAVYSCKDIILGSGTTVVRWADAQGTVAVYDDSDLGISVTSGSRLSIGRNCKFRRLYAPQICLGQYPGNIADPAEGKDERIYRLPVQTDREKNVRYINKEMVNDEGVVDFTVLSWKNVSVTERIIVKGDLRSHKGVRLCEGAIVVGNIFAEKDVILEKDACVLGNVFSQADVYLAQGAAVGKAGAVSSVIARGKIQAEAGAFVFGYMSCEKQGETLKGKNVATTEELSYLEQIKPEKVLRFKDLQDYEGVDQQGYRLNKTLEEVYIPEGAKRIPKSMFFGCISLRKAEIPDTVEEIEDFAFADCGNLEQVSLSGKKGLTRIGISAFENCGQLRKVEFPAALEILDAASFAGCGNLEQVHFAEGTQLKFAGDHCFQRCTKLGDVEIPMQEEQEEEVAD</sequence>
<dbReference type="Gene3D" id="3.80.10.10">
    <property type="entry name" value="Ribonuclease Inhibitor"/>
    <property type="match status" value="1"/>
</dbReference>
<name>A0ABS8DF81_9FIRM</name>
<dbReference type="SUPFAM" id="SSF52058">
    <property type="entry name" value="L domain-like"/>
    <property type="match status" value="1"/>
</dbReference>
<evidence type="ECO:0000256" key="1">
    <source>
        <dbReference type="SAM" id="Phobius"/>
    </source>
</evidence>
<dbReference type="InterPro" id="IPR032675">
    <property type="entry name" value="LRR_dom_sf"/>
</dbReference>
<dbReference type="InterPro" id="IPR053139">
    <property type="entry name" value="Surface_bspA-like"/>
</dbReference>